<dbReference type="EMBL" id="CAAALY010059257">
    <property type="protein sequence ID" value="VEL22951.1"/>
    <property type="molecule type" value="Genomic_DNA"/>
</dbReference>
<name>A0A3S5FE43_9PLAT</name>
<feature type="region of interest" description="Disordered" evidence="1">
    <location>
        <begin position="1"/>
        <end position="34"/>
    </location>
</feature>
<evidence type="ECO:0000256" key="1">
    <source>
        <dbReference type="SAM" id="MobiDB-lite"/>
    </source>
</evidence>
<gene>
    <name evidence="2" type="ORF">PXEA_LOCUS16391</name>
</gene>
<dbReference type="Proteomes" id="UP000784294">
    <property type="component" value="Unassembled WGS sequence"/>
</dbReference>
<feature type="non-terminal residue" evidence="2">
    <location>
        <position position="1"/>
    </location>
</feature>
<evidence type="ECO:0000313" key="3">
    <source>
        <dbReference type="Proteomes" id="UP000784294"/>
    </source>
</evidence>
<reference evidence="2" key="1">
    <citation type="submission" date="2018-11" db="EMBL/GenBank/DDBJ databases">
        <authorList>
            <consortium name="Pathogen Informatics"/>
        </authorList>
    </citation>
    <scope>NUCLEOTIDE SEQUENCE</scope>
</reference>
<proteinExistence type="predicted"/>
<protein>
    <submittedName>
        <fullName evidence="2">Uncharacterized protein</fullName>
    </submittedName>
</protein>
<dbReference type="AlphaFoldDB" id="A0A3S5FE43"/>
<organism evidence="2 3">
    <name type="scientific">Protopolystoma xenopodis</name>
    <dbReference type="NCBI Taxonomy" id="117903"/>
    <lineage>
        <taxon>Eukaryota</taxon>
        <taxon>Metazoa</taxon>
        <taxon>Spiralia</taxon>
        <taxon>Lophotrochozoa</taxon>
        <taxon>Platyhelminthes</taxon>
        <taxon>Monogenea</taxon>
        <taxon>Polyopisthocotylea</taxon>
        <taxon>Polystomatidea</taxon>
        <taxon>Polystomatidae</taxon>
        <taxon>Protopolystoma</taxon>
    </lineage>
</organism>
<sequence>RFDRAANSIEAGADRVTGNGDVDNGDNDEETTETNTMIIMTVRMEILQAKSTQRKVDRRDESKCEMVL</sequence>
<keyword evidence="3" id="KW-1185">Reference proteome</keyword>
<feature type="compositionally biased region" description="Acidic residues" evidence="1">
    <location>
        <begin position="23"/>
        <end position="32"/>
    </location>
</feature>
<comment type="caution">
    <text evidence="2">The sequence shown here is derived from an EMBL/GenBank/DDBJ whole genome shotgun (WGS) entry which is preliminary data.</text>
</comment>
<accession>A0A3S5FE43</accession>
<evidence type="ECO:0000313" key="2">
    <source>
        <dbReference type="EMBL" id="VEL22951.1"/>
    </source>
</evidence>